<dbReference type="GO" id="GO:0004803">
    <property type="term" value="F:transposase activity"/>
    <property type="evidence" value="ECO:0007669"/>
    <property type="project" value="UniProtKB-UniRule"/>
</dbReference>
<protein>
    <recommendedName>
        <fullName evidence="6">Mutator family transposase</fullName>
    </recommendedName>
</protein>
<evidence type="ECO:0000256" key="3">
    <source>
        <dbReference type="ARBA" id="ARBA00022578"/>
    </source>
</evidence>
<dbReference type="OrthoDB" id="9779930at2"/>
<dbReference type="EMBL" id="BDJK01000040">
    <property type="protein sequence ID" value="GAV23282.1"/>
    <property type="molecule type" value="Genomic_DNA"/>
</dbReference>
<proteinExistence type="inferred from homology"/>
<comment type="caution">
    <text evidence="8">The sequence shown here is derived from an EMBL/GenBank/DDBJ whole genome shotgun (WGS) entry which is preliminary data.</text>
</comment>
<gene>
    <name evidence="8" type="ORF">cpu_17920</name>
</gene>
<comment type="similarity">
    <text evidence="2 6">Belongs to the transposase mutator family.</text>
</comment>
<keyword evidence="5 6" id="KW-0233">DNA recombination</keyword>
<dbReference type="AlphaFoldDB" id="A0A1L8CWJ3"/>
<dbReference type="GO" id="GO:0006313">
    <property type="term" value="P:DNA transposition"/>
    <property type="evidence" value="ECO:0007669"/>
    <property type="project" value="UniProtKB-UniRule"/>
</dbReference>
<dbReference type="PANTHER" id="PTHR33217:SF5">
    <property type="entry name" value="MUTATOR FAMILY TRANSPOSASE"/>
    <property type="match status" value="1"/>
</dbReference>
<accession>A0A1L8CWJ3</accession>
<sequence>MQNLENLTVKDLARQCKSIEDIYEALKNIFSDTIQQLLEAELEHHLGYQKYDPKGKNSGNSRNGYSKKTLKTRLGPTEIEIPRDRNGEFEPQVIKKYQTTANELEDQIISMYAKGMTNRDIEAQMKDIYGIDVSPALVSKITDKIMPQITEWQARPLERVYPIVYFDAIHFKVRQDGRIINKAAYTVLGINTSGYKDILGIWIGENESATFWLNVFNDLKNRGVEDILIVSKDGLSGFSEAIKAVFPKAEIQLCVIHQIRNSLKYVSYKDRKNLMADLKKVYGAATLEEAELGLLELKEKWDKKYPIVSKSWERNWDELSTYFKYPQEIRKLIYTTNIVEGYHRQLRKVTKVKTTYPTDDSLRKILYLATVDILKKWTMPIKDWGLCVSQFTIYFGERMII</sequence>
<evidence type="ECO:0000256" key="7">
    <source>
        <dbReference type="SAM" id="MobiDB-lite"/>
    </source>
</evidence>
<keyword evidence="3 6" id="KW-0815">Transposition</keyword>
<keyword evidence="4 6" id="KW-0238">DNA-binding</keyword>
<name>A0A1L8CWJ3_9THEO</name>
<reference evidence="9" key="1">
    <citation type="submission" date="2016-12" db="EMBL/GenBank/DDBJ databases">
        <title>Draft Genome Sequences od Carboxydothermus pertinax and islandicus, Hydrogenogenic Carboxydotrophic Bacteria.</title>
        <authorList>
            <person name="Fukuyama Y."/>
            <person name="Ohmae K."/>
            <person name="Yoneda Y."/>
            <person name="Yoshida T."/>
            <person name="Sako Y."/>
        </authorList>
    </citation>
    <scope>NUCLEOTIDE SEQUENCE [LARGE SCALE GENOMIC DNA]</scope>
    <source>
        <strain evidence="9">Ug1</strain>
    </source>
</reference>
<organism evidence="8 9">
    <name type="scientific">Carboxydothermus pertinax</name>
    <dbReference type="NCBI Taxonomy" id="870242"/>
    <lineage>
        <taxon>Bacteria</taxon>
        <taxon>Bacillati</taxon>
        <taxon>Bacillota</taxon>
        <taxon>Clostridia</taxon>
        <taxon>Thermoanaerobacterales</taxon>
        <taxon>Thermoanaerobacteraceae</taxon>
        <taxon>Carboxydothermus</taxon>
    </lineage>
</organism>
<evidence type="ECO:0000313" key="8">
    <source>
        <dbReference type="EMBL" id="GAV23282.1"/>
    </source>
</evidence>
<dbReference type="InterPro" id="IPR001207">
    <property type="entry name" value="Transposase_mutator"/>
</dbReference>
<keyword evidence="6" id="KW-0814">Transposable element</keyword>
<dbReference type="RefSeq" id="WP_075859722.1">
    <property type="nucleotide sequence ID" value="NZ_BDJK01000040.1"/>
</dbReference>
<dbReference type="PROSITE" id="PS01007">
    <property type="entry name" value="TRANSPOSASE_MUTATOR"/>
    <property type="match status" value="1"/>
</dbReference>
<dbReference type="Pfam" id="PF00872">
    <property type="entry name" value="Transposase_mut"/>
    <property type="match status" value="1"/>
</dbReference>
<dbReference type="PANTHER" id="PTHR33217">
    <property type="entry name" value="TRANSPOSASE FOR INSERTION SEQUENCE ELEMENT IS1081"/>
    <property type="match status" value="1"/>
</dbReference>
<dbReference type="GO" id="GO:0003677">
    <property type="term" value="F:DNA binding"/>
    <property type="evidence" value="ECO:0007669"/>
    <property type="project" value="UniProtKB-UniRule"/>
</dbReference>
<evidence type="ECO:0000256" key="2">
    <source>
        <dbReference type="ARBA" id="ARBA00010961"/>
    </source>
</evidence>
<evidence type="ECO:0000256" key="1">
    <source>
        <dbReference type="ARBA" id="ARBA00002190"/>
    </source>
</evidence>
<evidence type="ECO:0000256" key="5">
    <source>
        <dbReference type="ARBA" id="ARBA00023172"/>
    </source>
</evidence>
<dbReference type="Proteomes" id="UP000187485">
    <property type="component" value="Unassembled WGS sequence"/>
</dbReference>
<comment type="function">
    <text evidence="1 6">Required for the transposition of the insertion element.</text>
</comment>
<feature type="compositionally biased region" description="Polar residues" evidence="7">
    <location>
        <begin position="57"/>
        <end position="66"/>
    </location>
</feature>
<evidence type="ECO:0000256" key="4">
    <source>
        <dbReference type="ARBA" id="ARBA00023125"/>
    </source>
</evidence>
<evidence type="ECO:0000256" key="6">
    <source>
        <dbReference type="RuleBase" id="RU365089"/>
    </source>
</evidence>
<evidence type="ECO:0000313" key="9">
    <source>
        <dbReference type="Proteomes" id="UP000187485"/>
    </source>
</evidence>
<dbReference type="NCBIfam" id="NF033543">
    <property type="entry name" value="transpos_IS256"/>
    <property type="match status" value="1"/>
</dbReference>
<feature type="region of interest" description="Disordered" evidence="7">
    <location>
        <begin position="50"/>
        <end position="69"/>
    </location>
</feature>
<keyword evidence="9" id="KW-1185">Reference proteome</keyword>